<gene>
    <name evidence="8" type="ORF">V8N49_15790</name>
</gene>
<dbReference type="GO" id="GO:0004564">
    <property type="term" value="F:beta-fructofuranosidase activity"/>
    <property type="evidence" value="ECO:0007669"/>
    <property type="project" value="UniProtKB-EC"/>
</dbReference>
<keyword evidence="9" id="KW-1185">Reference proteome</keyword>
<dbReference type="Pfam" id="PF00251">
    <property type="entry name" value="Glyco_hydro_32N"/>
    <property type="match status" value="1"/>
</dbReference>
<evidence type="ECO:0000313" key="8">
    <source>
        <dbReference type="EMBL" id="MEI2683112.1"/>
    </source>
</evidence>
<dbReference type="RefSeq" id="WP_336203374.1">
    <property type="nucleotide sequence ID" value="NZ_JBANEI010000011.1"/>
</dbReference>
<name>A0ABU8DHX4_ERWAP</name>
<keyword evidence="3 4" id="KW-0326">Glycosidase</keyword>
<dbReference type="InterPro" id="IPR006232">
    <property type="entry name" value="Suc6P_hydrolase"/>
</dbReference>
<dbReference type="SUPFAM" id="SSF49899">
    <property type="entry name" value="Concanavalin A-like lectins/glucanases"/>
    <property type="match status" value="1"/>
</dbReference>
<dbReference type="PANTHER" id="PTHR43101:SF1">
    <property type="entry name" value="BETA-FRUCTOSIDASE"/>
    <property type="match status" value="1"/>
</dbReference>
<organism evidence="8 9">
    <name type="scientific">Erwinia aphidicola</name>
    <dbReference type="NCBI Taxonomy" id="68334"/>
    <lineage>
        <taxon>Bacteria</taxon>
        <taxon>Pseudomonadati</taxon>
        <taxon>Pseudomonadota</taxon>
        <taxon>Gammaproteobacteria</taxon>
        <taxon>Enterobacterales</taxon>
        <taxon>Erwiniaceae</taxon>
        <taxon>Erwinia</taxon>
    </lineage>
</organism>
<dbReference type="EC" id="3.2.1.26" evidence="4"/>
<dbReference type="EMBL" id="JBANEI010000011">
    <property type="protein sequence ID" value="MEI2683112.1"/>
    <property type="molecule type" value="Genomic_DNA"/>
</dbReference>
<dbReference type="CDD" id="cd18623">
    <property type="entry name" value="GH32_ScrB-like"/>
    <property type="match status" value="1"/>
</dbReference>
<evidence type="ECO:0000259" key="6">
    <source>
        <dbReference type="Pfam" id="PF00251"/>
    </source>
</evidence>
<comment type="caution">
    <text evidence="8">The sequence shown here is derived from an EMBL/GenBank/DDBJ whole genome shotgun (WGS) entry which is preliminary data.</text>
</comment>
<comment type="function">
    <text evidence="5">Enables the bacterium to metabolize sucrose as a sole carbon source.</text>
</comment>
<dbReference type="InterPro" id="IPR013189">
    <property type="entry name" value="Glyco_hydro_32_C"/>
</dbReference>
<dbReference type="Pfam" id="PF08244">
    <property type="entry name" value="Glyco_hydro_32C"/>
    <property type="match status" value="1"/>
</dbReference>
<dbReference type="InterPro" id="IPR013320">
    <property type="entry name" value="ConA-like_dom_sf"/>
</dbReference>
<reference evidence="8 9" key="1">
    <citation type="submission" date="2024-02" db="EMBL/GenBank/DDBJ databases">
        <title>First report Erwinia aphidicola in onion in Chile.</title>
        <authorList>
            <person name="Valenzuela M."/>
            <person name="Pena M."/>
            <person name="Dutta B."/>
        </authorList>
    </citation>
    <scope>NUCLEOTIDE SEQUENCE [LARGE SCALE GENOMIC DNA]</scope>
    <source>
        <strain evidence="8 9">QCJ3A</strain>
    </source>
</reference>
<evidence type="ECO:0000256" key="4">
    <source>
        <dbReference type="RuleBase" id="RU362110"/>
    </source>
</evidence>
<dbReference type="InterPro" id="IPR023296">
    <property type="entry name" value="Glyco_hydro_beta-prop_sf"/>
</dbReference>
<comment type="similarity">
    <text evidence="1 4">Belongs to the glycosyl hydrolase 32 family.</text>
</comment>
<evidence type="ECO:0000256" key="1">
    <source>
        <dbReference type="ARBA" id="ARBA00009902"/>
    </source>
</evidence>
<dbReference type="Proteomes" id="UP001306592">
    <property type="component" value="Unassembled WGS sequence"/>
</dbReference>
<evidence type="ECO:0000256" key="3">
    <source>
        <dbReference type="ARBA" id="ARBA00023295"/>
    </source>
</evidence>
<dbReference type="NCBIfam" id="TIGR01322">
    <property type="entry name" value="scrB_fam"/>
    <property type="match status" value="1"/>
</dbReference>
<keyword evidence="5" id="KW-0119">Carbohydrate metabolism</keyword>
<dbReference type="InterPro" id="IPR051214">
    <property type="entry name" value="GH32_Enzymes"/>
</dbReference>
<comment type="pathway">
    <text evidence="5">Glycan biosynthesis; sucrose metabolism.</text>
</comment>
<dbReference type="SMART" id="SM00640">
    <property type="entry name" value="Glyco_32"/>
    <property type="match status" value="1"/>
</dbReference>
<protein>
    <recommendedName>
        <fullName evidence="4">Sucrose-6-phosphate hydrolase</fullName>
        <ecNumber evidence="4">3.2.1.26</ecNumber>
    </recommendedName>
    <alternativeName>
        <fullName evidence="5">Invertase</fullName>
    </alternativeName>
</protein>
<keyword evidence="2 4" id="KW-0378">Hydrolase</keyword>
<dbReference type="PANTHER" id="PTHR43101">
    <property type="entry name" value="BETA-FRUCTOSIDASE"/>
    <property type="match status" value="1"/>
</dbReference>
<accession>A0ABU8DHX4</accession>
<feature type="domain" description="Glycosyl hydrolase family 32 N-terminal" evidence="6">
    <location>
        <begin position="31"/>
        <end position="336"/>
    </location>
</feature>
<comment type="subcellular location">
    <subcellularLocation>
        <location evidence="5">Cytoplasm</location>
    </subcellularLocation>
</comment>
<keyword evidence="5" id="KW-0963">Cytoplasm</keyword>
<dbReference type="Gene3D" id="2.115.10.20">
    <property type="entry name" value="Glycosyl hydrolase domain, family 43"/>
    <property type="match status" value="1"/>
</dbReference>
<dbReference type="Gene3D" id="2.60.120.560">
    <property type="entry name" value="Exo-inulinase, domain 1"/>
    <property type="match status" value="1"/>
</dbReference>
<proteinExistence type="inferred from homology"/>
<dbReference type="InterPro" id="IPR001362">
    <property type="entry name" value="Glyco_hydro_32"/>
</dbReference>
<evidence type="ECO:0000256" key="2">
    <source>
        <dbReference type="ARBA" id="ARBA00022801"/>
    </source>
</evidence>
<evidence type="ECO:0000313" key="9">
    <source>
        <dbReference type="Proteomes" id="UP001306592"/>
    </source>
</evidence>
<dbReference type="SUPFAM" id="SSF75005">
    <property type="entry name" value="Arabinanase/levansucrase/invertase"/>
    <property type="match status" value="1"/>
</dbReference>
<sequence>MSEAQRVKQALLAVLRGQPGVAEDPHRPAWHLAPPVGLMNDPNGFIQFNQRYVLCYQWNPLACAHGAKFWGQWSSADLVNWRHEPLALAPSEGYESHGCYSGSAVDNQGELTLIYTGNVKFDDGQRTAWQSLATRNAAGDYTKLGPVVALPAGYTGHVRDPKVWQHAEQWYMVLGAQDLNLQGKVLLLRSPDLHQWTLLGEIAGSQLNGLGDFGYMWECPDLFTLGEHSVLLVCPQGLPAADGRYLNTFQSGYFCGTLDYDHHQFSHGEFHELDLGFEFYAPQTCLSDDGRRLLIGWMGIPDEDEFYQPTKAYGWMHTMTCPRELTLRSERIYQQPARELQQLRQQQVTLNARADELPLLAIDSAELELTFNGSFRANFADTLQLVVEPGGIWLHRNNLRSGEAEQRQWQWLGSVHSLRILCDRSSVEIFINQGEAVMSARYFPGPQPRLHFSGGAQIALHHWRLRQCVIE</sequence>
<dbReference type="InterPro" id="IPR013148">
    <property type="entry name" value="Glyco_hydro_32_N"/>
</dbReference>
<feature type="domain" description="Glycosyl hydrolase family 32 C-terminal" evidence="7">
    <location>
        <begin position="416"/>
        <end position="447"/>
    </location>
</feature>
<dbReference type="PROSITE" id="PS00609">
    <property type="entry name" value="GLYCOSYL_HYDROL_F32"/>
    <property type="match status" value="1"/>
</dbReference>
<comment type="catalytic activity">
    <reaction evidence="4">
        <text>Hydrolysis of terminal non-reducing beta-D-fructofuranoside residues in beta-D-fructofuranosides.</text>
        <dbReference type="EC" id="3.2.1.26"/>
    </reaction>
</comment>
<evidence type="ECO:0000256" key="5">
    <source>
        <dbReference type="RuleBase" id="RU365015"/>
    </source>
</evidence>
<evidence type="ECO:0000259" key="7">
    <source>
        <dbReference type="Pfam" id="PF08244"/>
    </source>
</evidence>
<dbReference type="InterPro" id="IPR018053">
    <property type="entry name" value="Glyco_hydro_32_AS"/>
</dbReference>